<comment type="caution">
    <text evidence="4">The sequence shown here is derived from an EMBL/GenBank/DDBJ whole genome shotgun (WGS) entry which is preliminary data.</text>
</comment>
<keyword evidence="5" id="KW-1185">Reference proteome</keyword>
<name>A0AAN6TU85_9PEZI</name>
<dbReference type="AlphaFoldDB" id="A0AAN6TU85"/>
<proteinExistence type="predicted"/>
<feature type="compositionally biased region" description="Low complexity" evidence="1">
    <location>
        <begin position="111"/>
        <end position="124"/>
    </location>
</feature>
<feature type="chain" id="PRO_5042972067" evidence="3">
    <location>
        <begin position="17"/>
        <end position="171"/>
    </location>
</feature>
<accession>A0AAN6TU85</accession>
<dbReference type="RefSeq" id="XP_062644609.1">
    <property type="nucleotide sequence ID" value="XM_062785939.1"/>
</dbReference>
<feature type="region of interest" description="Disordered" evidence="1">
    <location>
        <begin position="96"/>
        <end position="148"/>
    </location>
</feature>
<keyword evidence="2" id="KW-1133">Transmembrane helix</keyword>
<reference evidence="4" key="2">
    <citation type="submission" date="2023-05" db="EMBL/GenBank/DDBJ databases">
        <authorList>
            <consortium name="Lawrence Berkeley National Laboratory"/>
            <person name="Steindorff A."/>
            <person name="Hensen N."/>
            <person name="Bonometti L."/>
            <person name="Westerberg I."/>
            <person name="Brannstrom I.O."/>
            <person name="Guillou S."/>
            <person name="Cros-Aarteil S."/>
            <person name="Calhoun S."/>
            <person name="Haridas S."/>
            <person name="Kuo A."/>
            <person name="Mondo S."/>
            <person name="Pangilinan J."/>
            <person name="Riley R."/>
            <person name="Labutti K."/>
            <person name="Andreopoulos B."/>
            <person name="Lipzen A."/>
            <person name="Chen C."/>
            <person name="Yanf M."/>
            <person name="Daum C."/>
            <person name="Ng V."/>
            <person name="Clum A."/>
            <person name="Ohm R."/>
            <person name="Martin F."/>
            <person name="Silar P."/>
            <person name="Natvig D."/>
            <person name="Lalanne C."/>
            <person name="Gautier V."/>
            <person name="Ament-Velasquez S.L."/>
            <person name="Kruys A."/>
            <person name="Hutchinson M.I."/>
            <person name="Powell A.J."/>
            <person name="Barry K."/>
            <person name="Miller A.N."/>
            <person name="Grigoriev I.V."/>
            <person name="Debuchy R."/>
            <person name="Gladieux P."/>
            <person name="Thoren M.H."/>
            <person name="Johannesson H."/>
        </authorList>
    </citation>
    <scope>NUCLEOTIDE SEQUENCE</scope>
    <source>
        <strain evidence="4">CBS 731.68</strain>
    </source>
</reference>
<evidence type="ECO:0000256" key="3">
    <source>
        <dbReference type="SAM" id="SignalP"/>
    </source>
</evidence>
<evidence type="ECO:0000256" key="2">
    <source>
        <dbReference type="SAM" id="Phobius"/>
    </source>
</evidence>
<keyword evidence="3" id="KW-0732">Signal</keyword>
<organism evidence="4 5">
    <name type="scientific">Parathielavia appendiculata</name>
    <dbReference type="NCBI Taxonomy" id="2587402"/>
    <lineage>
        <taxon>Eukaryota</taxon>
        <taxon>Fungi</taxon>
        <taxon>Dikarya</taxon>
        <taxon>Ascomycota</taxon>
        <taxon>Pezizomycotina</taxon>
        <taxon>Sordariomycetes</taxon>
        <taxon>Sordariomycetidae</taxon>
        <taxon>Sordariales</taxon>
        <taxon>Chaetomiaceae</taxon>
        <taxon>Parathielavia</taxon>
    </lineage>
</organism>
<feature type="signal peptide" evidence="3">
    <location>
        <begin position="1"/>
        <end position="16"/>
    </location>
</feature>
<keyword evidence="2" id="KW-0812">Transmembrane</keyword>
<feature type="region of interest" description="Disordered" evidence="1">
    <location>
        <begin position="72"/>
        <end position="91"/>
    </location>
</feature>
<dbReference type="Proteomes" id="UP001302602">
    <property type="component" value="Unassembled WGS sequence"/>
</dbReference>
<reference evidence="4" key="1">
    <citation type="journal article" date="2023" name="Mol. Phylogenet. Evol.">
        <title>Genome-scale phylogeny and comparative genomics of the fungal order Sordariales.</title>
        <authorList>
            <person name="Hensen N."/>
            <person name="Bonometti L."/>
            <person name="Westerberg I."/>
            <person name="Brannstrom I.O."/>
            <person name="Guillou S."/>
            <person name="Cros-Aarteil S."/>
            <person name="Calhoun S."/>
            <person name="Haridas S."/>
            <person name="Kuo A."/>
            <person name="Mondo S."/>
            <person name="Pangilinan J."/>
            <person name="Riley R."/>
            <person name="LaButti K."/>
            <person name="Andreopoulos B."/>
            <person name="Lipzen A."/>
            <person name="Chen C."/>
            <person name="Yan M."/>
            <person name="Daum C."/>
            <person name="Ng V."/>
            <person name="Clum A."/>
            <person name="Steindorff A."/>
            <person name="Ohm R.A."/>
            <person name="Martin F."/>
            <person name="Silar P."/>
            <person name="Natvig D.O."/>
            <person name="Lalanne C."/>
            <person name="Gautier V."/>
            <person name="Ament-Velasquez S.L."/>
            <person name="Kruys A."/>
            <person name="Hutchinson M.I."/>
            <person name="Powell A.J."/>
            <person name="Barry K."/>
            <person name="Miller A.N."/>
            <person name="Grigoriev I.V."/>
            <person name="Debuchy R."/>
            <person name="Gladieux P."/>
            <person name="Hiltunen Thoren M."/>
            <person name="Johannesson H."/>
        </authorList>
    </citation>
    <scope>NUCLEOTIDE SEQUENCE</scope>
    <source>
        <strain evidence="4">CBS 731.68</strain>
    </source>
</reference>
<evidence type="ECO:0000256" key="1">
    <source>
        <dbReference type="SAM" id="MobiDB-lite"/>
    </source>
</evidence>
<dbReference type="EMBL" id="MU853236">
    <property type="protein sequence ID" value="KAK4120838.1"/>
    <property type="molecule type" value="Genomic_DNA"/>
</dbReference>
<evidence type="ECO:0000313" key="4">
    <source>
        <dbReference type="EMBL" id="KAK4120838.1"/>
    </source>
</evidence>
<dbReference type="GeneID" id="87822705"/>
<feature type="transmembrane region" description="Helical" evidence="2">
    <location>
        <begin position="152"/>
        <end position="170"/>
    </location>
</feature>
<sequence>MKLPWLLPALLGSGAAAGLDKVGIAVGDKVWTVESRVYLGKGITYQEQDSEDGASIQSASANSIPAALDTLNMDLPNKTKPGLNYPDTGDAAPIITLKSASNNAAQSPEDGPSSQQAGPSSGLSHDPSGLDESSTRPSRRAETKNPASANRAIAGMGVGLVSVMLIFTVFL</sequence>
<evidence type="ECO:0000313" key="5">
    <source>
        <dbReference type="Proteomes" id="UP001302602"/>
    </source>
</evidence>
<gene>
    <name evidence="4" type="ORF">N657DRAFT_143568</name>
</gene>
<protein>
    <submittedName>
        <fullName evidence="4">Uncharacterized protein</fullName>
    </submittedName>
</protein>
<keyword evidence="2" id="KW-0472">Membrane</keyword>